<sequence>MSDATRPFFTIGYGGRPPEEFVGLLKAHGVKTVADVRLRPDRASMGAYTKAKAADKGIEKLLADAGIGYRSLPELGNVFLYLDDWTAPYGELIDRSGDLLTRRLVTLPGPFCLLCAEKRVAECHRGVIATHLVGRGAWRVEHIE</sequence>
<gene>
    <name evidence="1" type="ORF">PZE19_25125</name>
</gene>
<dbReference type="PANTHER" id="PTHR39337:SF1">
    <property type="entry name" value="BLR5642 PROTEIN"/>
    <property type="match status" value="1"/>
</dbReference>
<dbReference type="EMBL" id="JARRAG010000002">
    <property type="protein sequence ID" value="MDG3007065.1"/>
    <property type="molecule type" value="Genomic_DNA"/>
</dbReference>
<proteinExistence type="predicted"/>
<comment type="caution">
    <text evidence="1">The sequence shown here is derived from an EMBL/GenBank/DDBJ whole genome shotgun (WGS) entry which is preliminary data.</text>
</comment>
<dbReference type="PANTHER" id="PTHR39337">
    <property type="entry name" value="BLR5642 PROTEIN"/>
    <property type="match status" value="1"/>
</dbReference>
<name>A0ABT6FHM9_9BACT</name>
<dbReference type="InterPro" id="IPR007438">
    <property type="entry name" value="DUF488"/>
</dbReference>
<keyword evidence="2" id="KW-1185">Reference proteome</keyword>
<dbReference type="Proteomes" id="UP001216907">
    <property type="component" value="Unassembled WGS sequence"/>
</dbReference>
<protein>
    <submittedName>
        <fullName evidence="1">DUF488 domain-containing protein</fullName>
    </submittedName>
</protein>
<dbReference type="RefSeq" id="WP_277863355.1">
    <property type="nucleotide sequence ID" value="NZ_JARRAG010000002.1"/>
</dbReference>
<evidence type="ECO:0000313" key="1">
    <source>
        <dbReference type="EMBL" id="MDG3007065.1"/>
    </source>
</evidence>
<reference evidence="1 2" key="1">
    <citation type="submission" date="2023-03" db="EMBL/GenBank/DDBJ databases">
        <title>Paludisphaera mucosa sp. nov. a novel planctomycete from northern fen.</title>
        <authorList>
            <person name="Ivanova A."/>
        </authorList>
    </citation>
    <scope>NUCLEOTIDE SEQUENCE [LARGE SCALE GENOMIC DNA]</scope>
    <source>
        <strain evidence="1 2">Pla2</strain>
    </source>
</reference>
<accession>A0ABT6FHM9</accession>
<evidence type="ECO:0000313" key="2">
    <source>
        <dbReference type="Proteomes" id="UP001216907"/>
    </source>
</evidence>
<dbReference type="Pfam" id="PF04343">
    <property type="entry name" value="DUF488"/>
    <property type="match status" value="1"/>
</dbReference>
<organism evidence="1 2">
    <name type="scientific">Paludisphaera mucosa</name>
    <dbReference type="NCBI Taxonomy" id="3030827"/>
    <lineage>
        <taxon>Bacteria</taxon>
        <taxon>Pseudomonadati</taxon>
        <taxon>Planctomycetota</taxon>
        <taxon>Planctomycetia</taxon>
        <taxon>Isosphaerales</taxon>
        <taxon>Isosphaeraceae</taxon>
        <taxon>Paludisphaera</taxon>
    </lineage>
</organism>